<reference evidence="2" key="1">
    <citation type="journal article" date="2019" name="Int. J. Syst. Evol. Microbiol.">
        <title>The Global Catalogue of Microorganisms (GCM) 10K type strain sequencing project: providing services to taxonomists for standard genome sequencing and annotation.</title>
        <authorList>
            <consortium name="The Broad Institute Genomics Platform"/>
            <consortium name="The Broad Institute Genome Sequencing Center for Infectious Disease"/>
            <person name="Wu L."/>
            <person name="Ma J."/>
        </authorList>
    </citation>
    <scope>NUCLEOTIDE SEQUENCE [LARGE SCALE GENOMIC DNA]</scope>
    <source>
        <strain evidence="2">JCM 17066</strain>
    </source>
</reference>
<proteinExistence type="predicted"/>
<name>A0ABW0M6U1_9BURK</name>
<comment type="caution">
    <text evidence="1">The sequence shown here is derived from an EMBL/GenBank/DDBJ whole genome shotgun (WGS) entry which is preliminary data.</text>
</comment>
<dbReference type="CDD" id="cd22231">
    <property type="entry name" value="RHH_NikR_HicB-like"/>
    <property type="match status" value="1"/>
</dbReference>
<dbReference type="PANTHER" id="PTHR36215:SF1">
    <property type="entry name" value="BLL4998 PROTEIN"/>
    <property type="match status" value="1"/>
</dbReference>
<dbReference type="Gene3D" id="1.10.1220.10">
    <property type="entry name" value="Met repressor-like"/>
    <property type="match status" value="1"/>
</dbReference>
<gene>
    <name evidence="1" type="ORF">ACFPM8_02315</name>
</gene>
<dbReference type="Proteomes" id="UP001596045">
    <property type="component" value="Unassembled WGS sequence"/>
</dbReference>
<sequence length="148" mass="15848">MDGLWSLNGGNMSVHEIRPKLSESEKITINLGLIDLGQIDLLIQEGFYSNRTDLIRTAIRNQLSTHADVVMQTVARKSLVLGLQHYARADLEAVQAAGQRLQIQVLGLASIATDVSPELALATIDSVTVLGALHATAAVKAALAGRIR</sequence>
<keyword evidence="2" id="KW-1185">Reference proteome</keyword>
<dbReference type="InterPro" id="IPR013321">
    <property type="entry name" value="Arc_rbn_hlx_hlx"/>
</dbReference>
<dbReference type="InterPro" id="IPR041088">
    <property type="entry name" value="RHH_8"/>
</dbReference>
<protein>
    <submittedName>
        <fullName evidence="1">CopG family transcriptional regulator</fullName>
    </submittedName>
</protein>
<dbReference type="SUPFAM" id="SSF47598">
    <property type="entry name" value="Ribbon-helix-helix"/>
    <property type="match status" value="1"/>
</dbReference>
<organism evidence="1 2">
    <name type="scientific">Paraherbaspirillum soli</name>
    <dbReference type="NCBI Taxonomy" id="631222"/>
    <lineage>
        <taxon>Bacteria</taxon>
        <taxon>Pseudomonadati</taxon>
        <taxon>Pseudomonadota</taxon>
        <taxon>Betaproteobacteria</taxon>
        <taxon>Burkholderiales</taxon>
        <taxon>Oxalobacteraceae</taxon>
        <taxon>Paraherbaspirillum</taxon>
    </lineage>
</organism>
<dbReference type="RefSeq" id="WP_378994561.1">
    <property type="nucleotide sequence ID" value="NZ_JBHSMT010000006.1"/>
</dbReference>
<evidence type="ECO:0000313" key="2">
    <source>
        <dbReference type="Proteomes" id="UP001596045"/>
    </source>
</evidence>
<evidence type="ECO:0000313" key="1">
    <source>
        <dbReference type="EMBL" id="MFC5472782.1"/>
    </source>
</evidence>
<dbReference type="Pfam" id="PF17723">
    <property type="entry name" value="RHH_8"/>
    <property type="match status" value="1"/>
</dbReference>
<dbReference type="EMBL" id="JBHSMT010000006">
    <property type="protein sequence ID" value="MFC5472782.1"/>
    <property type="molecule type" value="Genomic_DNA"/>
</dbReference>
<dbReference type="InterPro" id="IPR010985">
    <property type="entry name" value="Ribbon_hlx_hlx"/>
</dbReference>
<accession>A0ABW0M6U1</accession>
<dbReference type="PANTHER" id="PTHR36215">
    <property type="entry name" value="BLL4998 PROTEIN"/>
    <property type="match status" value="1"/>
</dbReference>